<organism evidence="2 3">
    <name type="scientific">Photobacterium sanctipauli</name>
    <dbReference type="NCBI Taxonomy" id="1342794"/>
    <lineage>
        <taxon>Bacteria</taxon>
        <taxon>Pseudomonadati</taxon>
        <taxon>Pseudomonadota</taxon>
        <taxon>Gammaproteobacteria</taxon>
        <taxon>Vibrionales</taxon>
        <taxon>Vibrionaceae</taxon>
        <taxon>Photobacterium</taxon>
    </lineage>
</organism>
<feature type="signal peptide" evidence="1">
    <location>
        <begin position="1"/>
        <end position="23"/>
    </location>
</feature>
<gene>
    <name evidence="2" type="ORF">C9I98_10285</name>
</gene>
<dbReference type="RefSeq" id="WP_036832730.1">
    <property type="nucleotide sequence ID" value="NZ_JGVO01001632.1"/>
</dbReference>
<proteinExistence type="predicted"/>
<evidence type="ECO:0000313" key="3">
    <source>
        <dbReference type="Proteomes" id="UP000241771"/>
    </source>
</evidence>
<keyword evidence="1" id="KW-0732">Signal</keyword>
<name>A0A2T3NUB3_9GAMM</name>
<dbReference type="Proteomes" id="UP000241771">
    <property type="component" value="Unassembled WGS sequence"/>
</dbReference>
<dbReference type="OrthoDB" id="9775969at2"/>
<evidence type="ECO:0000256" key="1">
    <source>
        <dbReference type="SAM" id="SignalP"/>
    </source>
</evidence>
<comment type="caution">
    <text evidence="2">The sequence shown here is derived from an EMBL/GenBank/DDBJ whole genome shotgun (WGS) entry which is preliminary data.</text>
</comment>
<reference evidence="2 3" key="1">
    <citation type="submission" date="2018-01" db="EMBL/GenBank/DDBJ databases">
        <title>Whole genome sequencing of Histamine producing bacteria.</title>
        <authorList>
            <person name="Butler K."/>
        </authorList>
    </citation>
    <scope>NUCLEOTIDE SEQUENCE [LARGE SCALE GENOMIC DNA]</scope>
    <source>
        <strain evidence="2 3">DSM 100436</strain>
    </source>
</reference>
<feature type="chain" id="PRO_5015610971" evidence="1">
    <location>
        <begin position="24"/>
        <end position="225"/>
    </location>
</feature>
<dbReference type="Pfam" id="PF11249">
    <property type="entry name" value="DUF3047"/>
    <property type="match status" value="1"/>
</dbReference>
<evidence type="ECO:0000313" key="2">
    <source>
        <dbReference type="EMBL" id="PSW19843.1"/>
    </source>
</evidence>
<sequence>MSKTTFLPALLISLSGFAPFAWSTTPVATFNSENLSRWQQRSFVGNTQYTIVSLDDSSVLKAQSNGTASIIAKPYRIDLLKTPYINWSWKVENTLLGLNERTKQGDDYAARVYLVLGRNLTSPSTKVINYVWSSNQAMGANWNNAYVGKRAQMLAVQGKGSPIKTWQQEKRNVYQDLIQLFGDKGSSKSNEAAYRYIDVVAIMTDTDNSQQSATAYYGDIFFTAK</sequence>
<accession>A0A2T3NUB3</accession>
<protein>
    <submittedName>
        <fullName evidence="2">DUF3047 domain-containing protein</fullName>
    </submittedName>
</protein>
<dbReference type="InterPro" id="IPR021409">
    <property type="entry name" value="DUF3047"/>
</dbReference>
<dbReference type="AlphaFoldDB" id="A0A2T3NUB3"/>
<dbReference type="EMBL" id="PYMA01000005">
    <property type="protein sequence ID" value="PSW19843.1"/>
    <property type="molecule type" value="Genomic_DNA"/>
</dbReference>
<keyword evidence="3" id="KW-1185">Reference proteome</keyword>